<gene>
    <name evidence="7" type="ORF">FHP25_30155</name>
</gene>
<accession>A0A5C8PC36</accession>
<keyword evidence="8" id="KW-1185">Reference proteome</keyword>
<feature type="domain" description="AMP-binding enzyme C-terminal" evidence="6">
    <location>
        <begin position="440"/>
        <end position="515"/>
    </location>
</feature>
<dbReference type="OrthoDB" id="7315605at2"/>
<dbReference type="GO" id="GO:0044539">
    <property type="term" value="P:long-chain fatty acid import into cell"/>
    <property type="evidence" value="ECO:0007669"/>
    <property type="project" value="TreeGrafter"/>
</dbReference>
<dbReference type="InterPro" id="IPR000873">
    <property type="entry name" value="AMP-dep_synth/lig_dom"/>
</dbReference>
<keyword evidence="3" id="KW-0547">Nucleotide-binding</keyword>
<dbReference type="PROSITE" id="PS00455">
    <property type="entry name" value="AMP_BINDING"/>
    <property type="match status" value="1"/>
</dbReference>
<sequence length="544" mass="60790">MTSLRELEPIPVRDRTMGRILARQAARNGDKTYLLFEGRRYSYREVDAITTRVANGLQALGIRKGDHVALVLDNRPEILWLYFALGKLGGVSIPINTAAKGELLAYFLNQSDAVAIVLEAGYVDRFLAVQAQCPAVRRAVVLDENGPVAAALASRFAVPVTDYAELESGADTPITTEVRFNDRFCLFYTSGTTGPSKGNVFTHCNALSAPIARVGFFGYQREDILYVCLPLFHGNALLGGCLPGLVADATVALSRRFSASNFWKEVRAAGATKFNLLSAMVNILWAQPERPDDNDGILRQTTMVPIPEFGLQFAKRFNLQLTSVYSLTDYGNATVLPPDHPPEKSRSAGKPRPEMQVAILDDDDFPLPAGEAGEICLRANAPWIAAQGYYNMPQETLKAYRNLWFHTGDRGYFDPDGYLYFVDRKKDAMRRRGENISAWEVEQIISRHPAVGEVAVFPVRAEMAEDEVMATIVLRPEMTVEPAELIRFCQDNMAYFMVPRFLELVAEMPKTMTQKVQKFRLQEAAQQRLSEIWDREKAGIKVTR</sequence>
<dbReference type="GO" id="GO:0004467">
    <property type="term" value="F:long-chain fatty acid-CoA ligase activity"/>
    <property type="evidence" value="ECO:0007669"/>
    <property type="project" value="TreeGrafter"/>
</dbReference>
<evidence type="ECO:0000256" key="3">
    <source>
        <dbReference type="ARBA" id="ARBA00022741"/>
    </source>
</evidence>
<dbReference type="GO" id="GO:0005886">
    <property type="term" value="C:plasma membrane"/>
    <property type="evidence" value="ECO:0007669"/>
    <property type="project" value="TreeGrafter"/>
</dbReference>
<dbReference type="InterPro" id="IPR020845">
    <property type="entry name" value="AMP-binding_CS"/>
</dbReference>
<protein>
    <submittedName>
        <fullName evidence="7">ATP-dependent acyl-CoA ligase</fullName>
    </submittedName>
</protein>
<evidence type="ECO:0000313" key="8">
    <source>
        <dbReference type="Proteomes" id="UP000321638"/>
    </source>
</evidence>
<evidence type="ECO:0000259" key="5">
    <source>
        <dbReference type="Pfam" id="PF00501"/>
    </source>
</evidence>
<evidence type="ECO:0000313" key="7">
    <source>
        <dbReference type="EMBL" id="TXL71358.1"/>
    </source>
</evidence>
<dbReference type="GO" id="GO:0005324">
    <property type="term" value="F:long-chain fatty acid transmembrane transporter activity"/>
    <property type="evidence" value="ECO:0007669"/>
    <property type="project" value="TreeGrafter"/>
</dbReference>
<dbReference type="GO" id="GO:0005524">
    <property type="term" value="F:ATP binding"/>
    <property type="evidence" value="ECO:0007669"/>
    <property type="project" value="UniProtKB-KW"/>
</dbReference>
<dbReference type="Gene3D" id="3.30.300.30">
    <property type="match status" value="1"/>
</dbReference>
<keyword evidence="2 7" id="KW-0436">Ligase</keyword>
<evidence type="ECO:0000259" key="6">
    <source>
        <dbReference type="Pfam" id="PF13193"/>
    </source>
</evidence>
<name>A0A5C8PC36_9HYPH</name>
<evidence type="ECO:0000256" key="4">
    <source>
        <dbReference type="ARBA" id="ARBA00022840"/>
    </source>
</evidence>
<keyword evidence="4" id="KW-0067">ATP-binding</keyword>
<dbReference type="PANTHER" id="PTHR43107:SF15">
    <property type="entry name" value="FATTY ACID TRANSPORT PROTEIN 3, ISOFORM A"/>
    <property type="match status" value="1"/>
</dbReference>
<evidence type="ECO:0000256" key="1">
    <source>
        <dbReference type="ARBA" id="ARBA00006432"/>
    </source>
</evidence>
<dbReference type="PANTHER" id="PTHR43107">
    <property type="entry name" value="LONG-CHAIN FATTY ACID TRANSPORT PROTEIN"/>
    <property type="match status" value="1"/>
</dbReference>
<comment type="caution">
    <text evidence="7">The sequence shown here is derived from an EMBL/GenBank/DDBJ whole genome shotgun (WGS) entry which is preliminary data.</text>
</comment>
<dbReference type="SUPFAM" id="SSF56801">
    <property type="entry name" value="Acetyl-CoA synthetase-like"/>
    <property type="match status" value="1"/>
</dbReference>
<reference evidence="7 8" key="1">
    <citation type="submission" date="2019-06" db="EMBL/GenBank/DDBJ databases">
        <title>New taxonomy in bacterial strain CC-CFT640, isolated from vineyard.</title>
        <authorList>
            <person name="Lin S.-Y."/>
            <person name="Tsai C.-F."/>
            <person name="Young C.-C."/>
        </authorList>
    </citation>
    <scope>NUCLEOTIDE SEQUENCE [LARGE SCALE GENOMIC DNA]</scope>
    <source>
        <strain evidence="7 8">CC-CFT640</strain>
    </source>
</reference>
<dbReference type="InterPro" id="IPR042099">
    <property type="entry name" value="ANL_N_sf"/>
</dbReference>
<dbReference type="InterPro" id="IPR045851">
    <property type="entry name" value="AMP-bd_C_sf"/>
</dbReference>
<dbReference type="Proteomes" id="UP000321638">
    <property type="component" value="Unassembled WGS sequence"/>
</dbReference>
<dbReference type="InterPro" id="IPR025110">
    <property type="entry name" value="AMP-bd_C"/>
</dbReference>
<dbReference type="RefSeq" id="WP_147850716.1">
    <property type="nucleotide sequence ID" value="NZ_VDUZ01000044.1"/>
</dbReference>
<dbReference type="EMBL" id="VDUZ01000044">
    <property type="protein sequence ID" value="TXL71358.1"/>
    <property type="molecule type" value="Genomic_DNA"/>
</dbReference>
<dbReference type="Pfam" id="PF00501">
    <property type="entry name" value="AMP-binding"/>
    <property type="match status" value="1"/>
</dbReference>
<evidence type="ECO:0000256" key="2">
    <source>
        <dbReference type="ARBA" id="ARBA00022598"/>
    </source>
</evidence>
<feature type="domain" description="AMP-dependent synthetase/ligase" evidence="5">
    <location>
        <begin position="22"/>
        <end position="390"/>
    </location>
</feature>
<comment type="similarity">
    <text evidence="1">Belongs to the ATP-dependent AMP-binding enzyme family.</text>
</comment>
<proteinExistence type="inferred from homology"/>
<dbReference type="Gene3D" id="3.40.50.12780">
    <property type="entry name" value="N-terminal domain of ligase-like"/>
    <property type="match status" value="1"/>
</dbReference>
<organism evidence="7 8">
    <name type="scientific">Vineibacter terrae</name>
    <dbReference type="NCBI Taxonomy" id="2586908"/>
    <lineage>
        <taxon>Bacteria</taxon>
        <taxon>Pseudomonadati</taxon>
        <taxon>Pseudomonadota</taxon>
        <taxon>Alphaproteobacteria</taxon>
        <taxon>Hyphomicrobiales</taxon>
        <taxon>Vineibacter</taxon>
    </lineage>
</organism>
<dbReference type="AlphaFoldDB" id="A0A5C8PC36"/>
<dbReference type="Pfam" id="PF13193">
    <property type="entry name" value="AMP-binding_C"/>
    <property type="match status" value="1"/>
</dbReference>